<keyword evidence="6" id="KW-0547">Nucleotide-binding</keyword>
<dbReference type="SUPFAM" id="SSF52540">
    <property type="entry name" value="P-loop containing nucleoside triphosphate hydrolases"/>
    <property type="match status" value="1"/>
</dbReference>
<dbReference type="PANTHER" id="PTHR18934:SF119">
    <property type="entry name" value="ATP-DEPENDENT RNA HELICASE A"/>
    <property type="match status" value="1"/>
</dbReference>
<dbReference type="PROSITE" id="PS51192">
    <property type="entry name" value="HELICASE_ATP_BIND_1"/>
    <property type="match status" value="1"/>
</dbReference>
<dbReference type="SMART" id="SM00487">
    <property type="entry name" value="DEXDc"/>
    <property type="match status" value="1"/>
</dbReference>
<gene>
    <name evidence="19" type="ORF">OKIOD_LOCUS1905</name>
</gene>
<evidence type="ECO:0000256" key="11">
    <source>
        <dbReference type="ARBA" id="ARBA00031576"/>
    </source>
</evidence>
<dbReference type="InterPro" id="IPR002464">
    <property type="entry name" value="DNA/RNA_helicase_DEAH_CS"/>
</dbReference>
<feature type="domain" description="DRBM" evidence="16">
    <location>
        <begin position="5"/>
        <end position="73"/>
    </location>
</feature>
<dbReference type="InterPro" id="IPR048333">
    <property type="entry name" value="HA2_WH"/>
</dbReference>
<feature type="region of interest" description="Disordered" evidence="15">
    <location>
        <begin position="1186"/>
        <end position="1304"/>
    </location>
</feature>
<dbReference type="Gene3D" id="1.20.120.1080">
    <property type="match status" value="1"/>
</dbReference>
<dbReference type="Pfam" id="PF21010">
    <property type="entry name" value="HA2_C"/>
    <property type="match status" value="1"/>
</dbReference>
<evidence type="ECO:0000256" key="7">
    <source>
        <dbReference type="ARBA" id="ARBA00022801"/>
    </source>
</evidence>
<dbReference type="EMBL" id="OU015568">
    <property type="protein sequence ID" value="CAG5083323.1"/>
    <property type="molecule type" value="Genomic_DNA"/>
</dbReference>
<feature type="domain" description="Helicase ATP-binding" evidence="17">
    <location>
        <begin position="401"/>
        <end position="567"/>
    </location>
</feature>
<evidence type="ECO:0000256" key="14">
    <source>
        <dbReference type="PROSITE-ProRule" id="PRU00266"/>
    </source>
</evidence>
<evidence type="ECO:0000259" key="18">
    <source>
        <dbReference type="PROSITE" id="PS51194"/>
    </source>
</evidence>
<comment type="similarity">
    <text evidence="2">Belongs to the DEAD box helicase family. DEAH subfamily.</text>
</comment>
<evidence type="ECO:0000256" key="4">
    <source>
        <dbReference type="ARBA" id="ARBA00022472"/>
    </source>
</evidence>
<dbReference type="Gene3D" id="3.30.160.20">
    <property type="match status" value="2"/>
</dbReference>
<evidence type="ECO:0000256" key="10">
    <source>
        <dbReference type="ARBA" id="ARBA00023242"/>
    </source>
</evidence>
<evidence type="ECO:0000256" key="15">
    <source>
        <dbReference type="SAM" id="MobiDB-lite"/>
    </source>
</evidence>
<dbReference type="InterPro" id="IPR027417">
    <property type="entry name" value="P-loop_NTPase"/>
</dbReference>
<evidence type="ECO:0000313" key="19">
    <source>
        <dbReference type="EMBL" id="CAG5083323.1"/>
    </source>
</evidence>
<dbReference type="PROSITE" id="PS50137">
    <property type="entry name" value="DS_RBD"/>
    <property type="match status" value="2"/>
</dbReference>
<keyword evidence="10" id="KW-0539">Nucleus</keyword>
<dbReference type="Proteomes" id="UP001158576">
    <property type="component" value="Chromosome PAR"/>
</dbReference>
<evidence type="ECO:0000256" key="6">
    <source>
        <dbReference type="ARBA" id="ARBA00022741"/>
    </source>
</evidence>
<accession>A0ABN7RVV6</accession>
<dbReference type="InterPro" id="IPR001650">
    <property type="entry name" value="Helicase_C-like"/>
</dbReference>
<keyword evidence="8" id="KW-0347">Helicase</keyword>
<evidence type="ECO:0000256" key="1">
    <source>
        <dbReference type="ARBA" id="ARBA00004123"/>
    </source>
</evidence>
<feature type="compositionally biased region" description="Gly residues" evidence="15">
    <location>
        <begin position="1259"/>
        <end position="1304"/>
    </location>
</feature>
<dbReference type="Pfam" id="PF00271">
    <property type="entry name" value="Helicase_C"/>
    <property type="match status" value="1"/>
</dbReference>
<comment type="subcellular location">
    <subcellularLocation>
        <location evidence="1">Nucleus</location>
    </subcellularLocation>
</comment>
<dbReference type="InterPro" id="IPR011545">
    <property type="entry name" value="DEAD/DEAH_box_helicase_dom"/>
</dbReference>
<keyword evidence="4" id="KW-0804">Transcription</keyword>
<keyword evidence="20" id="KW-1185">Reference proteome</keyword>
<dbReference type="Pfam" id="PF00270">
    <property type="entry name" value="DEAD"/>
    <property type="match status" value="1"/>
</dbReference>
<dbReference type="CDD" id="cd19854">
    <property type="entry name" value="DSRM_DHX9_rpt1"/>
    <property type="match status" value="1"/>
</dbReference>
<dbReference type="InterPro" id="IPR007502">
    <property type="entry name" value="Helicase-assoc_dom"/>
</dbReference>
<evidence type="ECO:0000256" key="9">
    <source>
        <dbReference type="ARBA" id="ARBA00022840"/>
    </source>
</evidence>
<dbReference type="SMART" id="SM00490">
    <property type="entry name" value="HELICc"/>
    <property type="match status" value="1"/>
</dbReference>
<evidence type="ECO:0000256" key="2">
    <source>
        <dbReference type="ARBA" id="ARBA00008792"/>
    </source>
</evidence>
<dbReference type="CDD" id="cd19855">
    <property type="entry name" value="DSRM_DHX9_rpt2"/>
    <property type="match status" value="1"/>
</dbReference>
<dbReference type="PROSITE" id="PS00690">
    <property type="entry name" value="DEAH_ATP_HELICASE"/>
    <property type="match status" value="1"/>
</dbReference>
<dbReference type="InterPro" id="IPR011709">
    <property type="entry name" value="DEAD-box_helicase_OB_fold"/>
</dbReference>
<dbReference type="Pfam" id="PF04408">
    <property type="entry name" value="WHD_HA2"/>
    <property type="match status" value="1"/>
</dbReference>
<feature type="compositionally biased region" description="Gly residues" evidence="15">
    <location>
        <begin position="1197"/>
        <end position="1212"/>
    </location>
</feature>
<dbReference type="PANTHER" id="PTHR18934">
    <property type="entry name" value="ATP-DEPENDENT RNA HELICASE"/>
    <property type="match status" value="1"/>
</dbReference>
<evidence type="ECO:0000259" key="16">
    <source>
        <dbReference type="PROSITE" id="PS50137"/>
    </source>
</evidence>
<dbReference type="PROSITE" id="PS51194">
    <property type="entry name" value="HELICASE_CTER"/>
    <property type="match status" value="1"/>
</dbReference>
<feature type="domain" description="DRBM" evidence="16">
    <location>
        <begin position="188"/>
        <end position="261"/>
    </location>
</feature>
<keyword evidence="4" id="KW-0805">Transcription regulation</keyword>
<evidence type="ECO:0000313" key="20">
    <source>
        <dbReference type="Proteomes" id="UP001158576"/>
    </source>
</evidence>
<dbReference type="InterPro" id="IPR044445">
    <property type="entry name" value="DHX9_DSRM_1"/>
</dbReference>
<evidence type="ECO:0000256" key="8">
    <source>
        <dbReference type="ARBA" id="ARBA00022806"/>
    </source>
</evidence>
<feature type="region of interest" description="Disordered" evidence="15">
    <location>
        <begin position="596"/>
        <end position="621"/>
    </location>
</feature>
<evidence type="ECO:0000256" key="12">
    <source>
        <dbReference type="ARBA" id="ARBA00033216"/>
    </source>
</evidence>
<name>A0ABN7RVV6_OIKDI</name>
<reference evidence="19 20" key="1">
    <citation type="submission" date="2021-04" db="EMBL/GenBank/DDBJ databases">
        <authorList>
            <person name="Bliznina A."/>
        </authorList>
    </citation>
    <scope>NUCLEOTIDE SEQUENCE [LARGE SCALE GENOMIC DNA]</scope>
</reference>
<evidence type="ECO:0000259" key="17">
    <source>
        <dbReference type="PROSITE" id="PS51192"/>
    </source>
</evidence>
<keyword evidence="9" id="KW-0067">ATP-binding</keyword>
<keyword evidence="14" id="KW-0694">RNA-binding</keyword>
<keyword evidence="4" id="KW-0806">Transcription termination</keyword>
<dbReference type="SMART" id="SM00847">
    <property type="entry name" value="HA2"/>
    <property type="match status" value="1"/>
</dbReference>
<dbReference type="SUPFAM" id="SSF54768">
    <property type="entry name" value="dsRNA-binding domain-like"/>
    <property type="match status" value="2"/>
</dbReference>
<keyword evidence="7" id="KW-0378">Hydrolase</keyword>
<sequence length="1304" mass="142666">MTDTNVKAWLNSWLQRKQIHPNYDIRPAPGRGKVRFKCELRASSFGYIGVGNAGSKKDSQAHAAFDFCQYLLREGHVNQSEFPFTNAGVVPEPSFTADNSPGFKGGPVSLPGGKQLPHTKLGATPQNQESGHFGGYGKFGAGASAKGQMLADYQNRQQMLDQRTADQTANAEGVDLTAKIHGGWTLENGRQQLNQFCVDNRIQAPQASFRAVGPDNMRSFLAEMTFYVPKLRRSLQARESASTKKSAERSASLSIVRQLYHLGAIPAYTGEAKKKQSETEFDPIGGDFNDDLAAELKSTVKELGIQVADFTKDGSLNVESMVKFEEQEPVPGGCIPWCPPMPSWNPWTGSNIEEGPYVSASMEEINADIEQQEQIRLSQIDPAIAETRNNLPIFNARQQLLDTINNNTVTIVKGATGSGKTTQLPQYILEQALEAKCGGECNVIVTQPRKISAVSIADRIAKERGEEQGQSCGYSVRFESVFPRSHGSIMLCTVGVLLRKLESGLRGVSHVVVDEIHERDLNTDFLLVVLRDIYAEFPNVRIILMSATIDTSAFSEYFGGAPVVEVSGRTFPVTQYFLEDIVQMLNYSPEVKIMNSKQRKRKKRNDEQNEENAEDQDALIQQDKTNCNELVSEDYAPETRQAVSQMSEALIDYGVIEQLLSYIKSLNVPGAILVFLPGWASISGLMRHLNNHHIFGGPGYRILPLHSQIPREDQYQVFVHPPEGVTKVILSTNIAETSITIDDVSFVIDSCKVKMKMFTSHNNMTNYATVWASQSNIEQRKGRAGRVREGFCFNLITKERHDRLDEQATPEILRTPLHSVALTIKLLRLGSIADFLSKALEVPSLDVVIEAEHTLKELNALDKNGEMTPLGRILARLPLEPRLGKMLILGAAFGIGDCMTTIAAASCFNEPFQIEGKRMPGKHRQYAGDRFSDHVALLCLFDDWNRIREGGPDREQSWCDAKQINMSTMRCTWEAKRQLMEILFNFGFPEESLVPKGITNSQEDERLDAAITLLALALAPNVAIHTDGRKVIVDGKQALLHKHSANCPFGNKGVVFPHQAFMFSEKVRTKCVTARQTTNVTAAQLVLSSKSVAVSDGIVTVDEWIPIAMKPENAAYLCSLKSEIDGIVITSVSNPENVISFGNEDKMLIDIITKVSSPLAIPSSSSLQDCHQSIRGMDRFESFGMGAPPPKQFARGGFQGGASGGSPGGGGRSWTPQRGSPGGSFGGARGGGNFSSPRPMGGGRGGILPANFGMERRGGGFGNRGRGFGGNRGSFGGNRGSFGGNRGGGFRGRGGFGGNRQGYF</sequence>
<dbReference type="Gene3D" id="3.40.50.300">
    <property type="entry name" value="P-loop containing nucleotide triphosphate hydrolases"/>
    <property type="match status" value="2"/>
</dbReference>
<feature type="domain" description="Helicase C-terminal" evidence="18">
    <location>
        <begin position="655"/>
        <end position="828"/>
    </location>
</feature>
<evidence type="ECO:0000256" key="3">
    <source>
        <dbReference type="ARBA" id="ARBA00012552"/>
    </source>
</evidence>
<dbReference type="SMART" id="SM00358">
    <property type="entry name" value="DSRM"/>
    <property type="match status" value="2"/>
</dbReference>
<organism evidence="19 20">
    <name type="scientific">Oikopleura dioica</name>
    <name type="common">Tunicate</name>
    <dbReference type="NCBI Taxonomy" id="34765"/>
    <lineage>
        <taxon>Eukaryota</taxon>
        <taxon>Metazoa</taxon>
        <taxon>Chordata</taxon>
        <taxon>Tunicata</taxon>
        <taxon>Appendicularia</taxon>
        <taxon>Copelata</taxon>
        <taxon>Oikopleuridae</taxon>
        <taxon>Oikopleura</taxon>
    </lineage>
</organism>
<dbReference type="EC" id="3.6.4.13" evidence="3"/>
<feature type="compositionally biased region" description="Acidic residues" evidence="15">
    <location>
        <begin position="608"/>
        <end position="617"/>
    </location>
</feature>
<keyword evidence="5" id="KW-0677">Repeat</keyword>
<dbReference type="InterPro" id="IPR014001">
    <property type="entry name" value="Helicase_ATP-bd"/>
</dbReference>
<dbReference type="InterPro" id="IPR014720">
    <property type="entry name" value="dsRBD_dom"/>
</dbReference>
<feature type="compositionally biased region" description="Gly residues" evidence="15">
    <location>
        <begin position="1220"/>
        <end position="1233"/>
    </location>
</feature>
<evidence type="ECO:0000256" key="5">
    <source>
        <dbReference type="ARBA" id="ARBA00022737"/>
    </source>
</evidence>
<protein>
    <recommendedName>
        <fullName evidence="3">RNA helicase</fullName>
        <ecNumber evidence="3">3.6.4.13</ecNumber>
    </recommendedName>
    <alternativeName>
        <fullName evidence="11">DEAH box protein 9</fullName>
    </alternativeName>
    <alternativeName>
        <fullName evidence="12">Nuclear DNA helicase II</fullName>
    </alternativeName>
</protein>
<dbReference type="InterPro" id="IPR044446">
    <property type="entry name" value="DHX9_DSRM_2"/>
</dbReference>
<dbReference type="Pfam" id="PF07717">
    <property type="entry name" value="OB_NTP_bind"/>
    <property type="match status" value="1"/>
</dbReference>
<proteinExistence type="inferred from homology"/>
<dbReference type="CDD" id="cd18791">
    <property type="entry name" value="SF2_C_RHA"/>
    <property type="match status" value="1"/>
</dbReference>
<evidence type="ECO:0000256" key="13">
    <source>
        <dbReference type="ARBA" id="ARBA00047984"/>
    </source>
</evidence>
<comment type="catalytic activity">
    <reaction evidence="13">
        <text>ATP + H2O = ADP + phosphate + H(+)</text>
        <dbReference type="Rhea" id="RHEA:13065"/>
        <dbReference type="ChEBI" id="CHEBI:15377"/>
        <dbReference type="ChEBI" id="CHEBI:15378"/>
        <dbReference type="ChEBI" id="CHEBI:30616"/>
        <dbReference type="ChEBI" id="CHEBI:43474"/>
        <dbReference type="ChEBI" id="CHEBI:456216"/>
        <dbReference type="EC" id="3.6.4.13"/>
    </reaction>
</comment>